<proteinExistence type="predicted"/>
<dbReference type="AlphaFoldDB" id="A0AAQ4E3W8"/>
<sequence length="66" mass="6941">MFLASRAFLRGEQARHPSLLGAQEGFSQSLSELTELVKTAGLACSAAERCDDAGGRKVSLLATTTN</sequence>
<evidence type="ECO:0000313" key="1">
    <source>
        <dbReference type="EMBL" id="KAK8769400.1"/>
    </source>
</evidence>
<gene>
    <name evidence="1" type="ORF">V5799_014134</name>
</gene>
<protein>
    <submittedName>
        <fullName evidence="1">Uncharacterized protein</fullName>
    </submittedName>
</protein>
<accession>A0AAQ4E3W8</accession>
<keyword evidence="2" id="KW-1185">Reference proteome</keyword>
<dbReference type="EMBL" id="JARKHS020022653">
    <property type="protein sequence ID" value="KAK8769400.1"/>
    <property type="molecule type" value="Genomic_DNA"/>
</dbReference>
<name>A0AAQ4E3W8_AMBAM</name>
<evidence type="ECO:0000313" key="2">
    <source>
        <dbReference type="Proteomes" id="UP001321473"/>
    </source>
</evidence>
<reference evidence="1 2" key="1">
    <citation type="journal article" date="2023" name="Arcadia Sci">
        <title>De novo assembly of a long-read Amblyomma americanum tick genome.</title>
        <authorList>
            <person name="Chou S."/>
            <person name="Poskanzer K.E."/>
            <person name="Rollins M."/>
            <person name="Thuy-Boun P.S."/>
        </authorList>
    </citation>
    <scope>NUCLEOTIDE SEQUENCE [LARGE SCALE GENOMIC DNA]</scope>
    <source>
        <strain evidence="1">F_SG_1</strain>
        <tissue evidence="1">Salivary glands</tissue>
    </source>
</reference>
<dbReference type="Proteomes" id="UP001321473">
    <property type="component" value="Unassembled WGS sequence"/>
</dbReference>
<comment type="caution">
    <text evidence="1">The sequence shown here is derived from an EMBL/GenBank/DDBJ whole genome shotgun (WGS) entry which is preliminary data.</text>
</comment>
<organism evidence="1 2">
    <name type="scientific">Amblyomma americanum</name>
    <name type="common">Lone star tick</name>
    <dbReference type="NCBI Taxonomy" id="6943"/>
    <lineage>
        <taxon>Eukaryota</taxon>
        <taxon>Metazoa</taxon>
        <taxon>Ecdysozoa</taxon>
        <taxon>Arthropoda</taxon>
        <taxon>Chelicerata</taxon>
        <taxon>Arachnida</taxon>
        <taxon>Acari</taxon>
        <taxon>Parasitiformes</taxon>
        <taxon>Ixodida</taxon>
        <taxon>Ixodoidea</taxon>
        <taxon>Ixodidae</taxon>
        <taxon>Amblyomminae</taxon>
        <taxon>Amblyomma</taxon>
    </lineage>
</organism>